<protein>
    <recommendedName>
        <fullName evidence="10">Glutamate--tRNA ligase</fullName>
        <ecNumber evidence="10">6.1.1.17</ecNumber>
    </recommendedName>
    <alternativeName>
        <fullName evidence="10">Glutamyl-tRNA synthetase</fullName>
        <shortName evidence="10">GluRS</shortName>
    </alternativeName>
</protein>
<dbReference type="InterPro" id="IPR049940">
    <property type="entry name" value="GluQ/Sye"/>
</dbReference>
<dbReference type="PRINTS" id="PR00987">
    <property type="entry name" value="TRNASYNTHGLU"/>
</dbReference>
<reference evidence="13" key="2">
    <citation type="submission" date="2023-10" db="EMBL/GenBank/DDBJ databases">
        <authorList>
            <person name="Koga R."/>
            <person name="Fukatsu T."/>
        </authorList>
    </citation>
    <scope>NUCLEOTIDE SEQUENCE</scope>
    <source>
        <strain evidence="13">Kw-01</strain>
    </source>
</reference>
<evidence type="ECO:0000256" key="9">
    <source>
        <dbReference type="ARBA" id="ARBA00023146"/>
    </source>
</evidence>
<evidence type="ECO:0000256" key="3">
    <source>
        <dbReference type="ARBA" id="ARBA00011245"/>
    </source>
</evidence>
<keyword evidence="6 10" id="KW-0547">Nucleotide-binding</keyword>
<feature type="domain" description="Aminoacyl-tRNA synthetase class I anticodon-binding" evidence="12">
    <location>
        <begin position="334"/>
        <end position="462"/>
    </location>
</feature>
<dbReference type="InterPro" id="IPR014729">
    <property type="entry name" value="Rossmann-like_a/b/a_fold"/>
</dbReference>
<keyword evidence="9 10" id="KW-0030">Aminoacyl-tRNA synthetase</keyword>
<sequence length="471" mass="55328">MNNIKTRFAPSPTGALHIGSIRTALFSWLYSKQNNGKFVLRIDDTDHDRTFDQLVNNITDTMKWLNLNWDEGPYYQSKRFKRYNTIIEDMLAKGTAYRCFCSTERLKSLREKQIIYGEKPRYDGYCRNNGNKNSNLMPHVIRFRNPQTGYVIFNDYIRGMIKFDNTELDDVIIKRVDGTPTYNFCAVIDDWDMNITHVIRGEEHINNTPRQINILTSLGAPIPTYAHVSMILEHDGKKMSKRHEAINVMQYFYDGYLPEAILNYIIRLGWGYANKEIFSLPEMIKLFSLKKVTKSASIFDIQKLQWYNYHYMNSLSPNYVGKELTKHMEIKDFNLNYGPNITDIVKLYRTRCKTLKEMATLSHYFYNDINLSNNILAKQYLLPVIYYPLKVLLTQLKTINQWSLESIKYMIKSIVTQFVINLKLFYMALRISLTGIEITPNLSEIIYILGPKYTLKRIECALIYIKNINSK</sequence>
<dbReference type="HAMAP" id="MF_00022">
    <property type="entry name" value="Glu_tRNA_synth_type1"/>
    <property type="match status" value="1"/>
</dbReference>
<evidence type="ECO:0000259" key="11">
    <source>
        <dbReference type="Pfam" id="PF00749"/>
    </source>
</evidence>
<reference evidence="13" key="1">
    <citation type="journal article" date="2023" name="Front. Microbiol.">
        <title>Genome analysis of Candidatus Aschnera chinzeii, the bacterial endosymbiont of the blood-sucking bat fly Penicillidia jenynsii (Insecta: Diptera: Nycteribiidae).</title>
        <authorList>
            <person name="Koga R."/>
            <person name="Moriyama M."/>
            <person name="Nozaki T."/>
            <person name="Fukatsu T."/>
        </authorList>
    </citation>
    <scope>NUCLEOTIDE SEQUENCE</scope>
    <source>
        <strain evidence="13">Kw-01</strain>
    </source>
</reference>
<dbReference type="EMBL" id="AP028961">
    <property type="protein sequence ID" value="BET44769.1"/>
    <property type="molecule type" value="Genomic_DNA"/>
</dbReference>
<organism evidence="13">
    <name type="scientific">Candidatus Aschnera chinzeii</name>
    <dbReference type="NCBI Taxonomy" id="1485666"/>
    <lineage>
        <taxon>Bacteria</taxon>
        <taxon>Pseudomonadati</taxon>
        <taxon>Pseudomonadota</taxon>
        <taxon>Gammaproteobacteria</taxon>
        <taxon>Enterobacterales</taxon>
        <taxon>Enterobacteriaceae</taxon>
        <taxon>Candidatus Aschnera</taxon>
    </lineage>
</organism>
<dbReference type="PANTHER" id="PTHR43311">
    <property type="entry name" value="GLUTAMATE--TRNA LIGASE"/>
    <property type="match status" value="1"/>
</dbReference>
<dbReference type="Gene3D" id="1.10.10.350">
    <property type="match status" value="1"/>
</dbReference>
<dbReference type="InterPro" id="IPR020751">
    <property type="entry name" value="aa-tRNA-synth_I_codon-bd_sub2"/>
</dbReference>
<dbReference type="PANTHER" id="PTHR43311:SF2">
    <property type="entry name" value="GLUTAMATE--TRNA LIGASE, MITOCHONDRIAL-RELATED"/>
    <property type="match status" value="1"/>
</dbReference>
<evidence type="ECO:0000256" key="8">
    <source>
        <dbReference type="ARBA" id="ARBA00022917"/>
    </source>
</evidence>
<comment type="function">
    <text evidence="10">Catalyzes the attachment of glutamate to tRNA(Glu) in a two-step reaction: glutamate is first activated by ATP to form Glu-AMP and then transferred to the acceptor end of tRNA(Glu).</text>
</comment>
<comment type="subcellular location">
    <subcellularLocation>
        <location evidence="1 10">Cytoplasm</location>
    </subcellularLocation>
</comment>
<dbReference type="Gene3D" id="3.40.50.620">
    <property type="entry name" value="HUPs"/>
    <property type="match status" value="1"/>
</dbReference>
<evidence type="ECO:0000256" key="4">
    <source>
        <dbReference type="ARBA" id="ARBA00022490"/>
    </source>
</evidence>
<dbReference type="Pfam" id="PF19269">
    <property type="entry name" value="Anticodon_2"/>
    <property type="match status" value="1"/>
</dbReference>
<dbReference type="GO" id="GO:0005829">
    <property type="term" value="C:cytosol"/>
    <property type="evidence" value="ECO:0007669"/>
    <property type="project" value="TreeGrafter"/>
</dbReference>
<evidence type="ECO:0000256" key="7">
    <source>
        <dbReference type="ARBA" id="ARBA00022840"/>
    </source>
</evidence>
<dbReference type="GO" id="GO:0006424">
    <property type="term" value="P:glutamyl-tRNA aminoacylation"/>
    <property type="evidence" value="ECO:0007669"/>
    <property type="project" value="UniProtKB-UniRule"/>
</dbReference>
<dbReference type="GO" id="GO:0005524">
    <property type="term" value="F:ATP binding"/>
    <property type="evidence" value="ECO:0007669"/>
    <property type="project" value="UniProtKB-UniRule"/>
</dbReference>
<gene>
    <name evidence="10 13" type="primary">gltX</name>
    <name evidence="13" type="ORF">ACHINZ_4410</name>
</gene>
<evidence type="ECO:0000256" key="5">
    <source>
        <dbReference type="ARBA" id="ARBA00022598"/>
    </source>
</evidence>
<dbReference type="InterPro" id="IPR004527">
    <property type="entry name" value="Glu-tRNA-ligase_bac/mito"/>
</dbReference>
<dbReference type="SUPFAM" id="SSF48163">
    <property type="entry name" value="An anticodon-binding domain of class I aminoacyl-tRNA synthetases"/>
    <property type="match status" value="1"/>
</dbReference>
<dbReference type="Pfam" id="PF00749">
    <property type="entry name" value="tRNA-synt_1c"/>
    <property type="match status" value="1"/>
</dbReference>
<dbReference type="GO" id="GO:0000049">
    <property type="term" value="F:tRNA binding"/>
    <property type="evidence" value="ECO:0007669"/>
    <property type="project" value="InterPro"/>
</dbReference>
<keyword evidence="5 10" id="KW-0436">Ligase</keyword>
<evidence type="ECO:0000256" key="1">
    <source>
        <dbReference type="ARBA" id="ARBA00004496"/>
    </source>
</evidence>
<dbReference type="EC" id="6.1.1.17" evidence="10"/>
<name>A0AAT9G4Z2_9ENTR</name>
<keyword evidence="8 10" id="KW-0648">Protein biosynthesis</keyword>
<dbReference type="CDD" id="cd00808">
    <property type="entry name" value="GluRS_core"/>
    <property type="match status" value="1"/>
</dbReference>
<evidence type="ECO:0000256" key="6">
    <source>
        <dbReference type="ARBA" id="ARBA00022741"/>
    </source>
</evidence>
<evidence type="ECO:0000256" key="2">
    <source>
        <dbReference type="ARBA" id="ARBA00007894"/>
    </source>
</evidence>
<evidence type="ECO:0000256" key="10">
    <source>
        <dbReference type="HAMAP-Rule" id="MF_00022"/>
    </source>
</evidence>
<dbReference type="GO" id="GO:0004818">
    <property type="term" value="F:glutamate-tRNA ligase activity"/>
    <property type="evidence" value="ECO:0007669"/>
    <property type="project" value="UniProtKB-UniRule"/>
</dbReference>
<evidence type="ECO:0000259" key="12">
    <source>
        <dbReference type="Pfam" id="PF19269"/>
    </source>
</evidence>
<proteinExistence type="inferred from homology"/>
<keyword evidence="4 10" id="KW-0963">Cytoplasm</keyword>
<keyword evidence="7 10" id="KW-0067">ATP-binding</keyword>
<dbReference type="InterPro" id="IPR045462">
    <property type="entry name" value="aa-tRNA-synth_I_cd-bd"/>
</dbReference>
<feature type="short sequence motif" description="'HIGH' region" evidence="10">
    <location>
        <begin position="10"/>
        <end position="20"/>
    </location>
</feature>
<feature type="binding site" evidence="10">
    <location>
        <position position="241"/>
    </location>
    <ligand>
        <name>ATP</name>
        <dbReference type="ChEBI" id="CHEBI:30616"/>
    </ligand>
</feature>
<dbReference type="FunFam" id="3.40.50.620:FF:000007">
    <property type="entry name" value="Glutamate--tRNA ligase"/>
    <property type="match status" value="1"/>
</dbReference>
<dbReference type="AlphaFoldDB" id="A0AAT9G4Z2"/>
<dbReference type="InterPro" id="IPR000924">
    <property type="entry name" value="Glu/Gln-tRNA-synth"/>
</dbReference>
<comment type="similarity">
    <text evidence="2 10">Belongs to the class-I aminoacyl-tRNA synthetase family. Glutamate--tRNA ligase type 1 subfamily.</text>
</comment>
<dbReference type="InterPro" id="IPR020058">
    <property type="entry name" value="Glu/Gln-tRNA-synth_Ib_cat-dom"/>
</dbReference>
<comment type="caution">
    <text evidence="10">Lacks conserved residue(s) required for the propagation of feature annotation.</text>
</comment>
<dbReference type="SUPFAM" id="SSF52374">
    <property type="entry name" value="Nucleotidylyl transferase"/>
    <property type="match status" value="1"/>
</dbReference>
<feature type="domain" description="Glutamyl/glutaminyl-tRNA synthetase class Ib catalytic" evidence="11">
    <location>
        <begin position="4"/>
        <end position="306"/>
    </location>
</feature>
<dbReference type="NCBIfam" id="TIGR00464">
    <property type="entry name" value="gltX_bact"/>
    <property type="match status" value="1"/>
</dbReference>
<dbReference type="GO" id="GO:0008270">
    <property type="term" value="F:zinc ion binding"/>
    <property type="evidence" value="ECO:0007669"/>
    <property type="project" value="InterPro"/>
</dbReference>
<dbReference type="InterPro" id="IPR008925">
    <property type="entry name" value="aa_tRNA-synth_I_cd-bd_sf"/>
</dbReference>
<feature type="short sequence motif" description="'KMSKS' region" evidence="10">
    <location>
        <begin position="238"/>
        <end position="242"/>
    </location>
</feature>
<accession>A0AAT9G4Z2</accession>
<evidence type="ECO:0000313" key="13">
    <source>
        <dbReference type="EMBL" id="BET44769.1"/>
    </source>
</evidence>
<comment type="catalytic activity">
    <reaction evidence="10">
        <text>tRNA(Glu) + L-glutamate + ATP = L-glutamyl-tRNA(Glu) + AMP + diphosphate</text>
        <dbReference type="Rhea" id="RHEA:23540"/>
        <dbReference type="Rhea" id="RHEA-COMP:9663"/>
        <dbReference type="Rhea" id="RHEA-COMP:9680"/>
        <dbReference type="ChEBI" id="CHEBI:29985"/>
        <dbReference type="ChEBI" id="CHEBI:30616"/>
        <dbReference type="ChEBI" id="CHEBI:33019"/>
        <dbReference type="ChEBI" id="CHEBI:78442"/>
        <dbReference type="ChEBI" id="CHEBI:78520"/>
        <dbReference type="ChEBI" id="CHEBI:456215"/>
        <dbReference type="EC" id="6.1.1.17"/>
    </reaction>
</comment>
<dbReference type="InterPro" id="IPR033910">
    <property type="entry name" value="GluRS_core"/>
</dbReference>
<comment type="subunit">
    <text evidence="3 10">Monomer.</text>
</comment>